<evidence type="ECO:0000313" key="3">
    <source>
        <dbReference type="Proteomes" id="UP000324760"/>
    </source>
</evidence>
<dbReference type="KEGG" id="ncu:F0U83_06055"/>
<evidence type="ECO:0008006" key="4">
    <source>
        <dbReference type="Google" id="ProtNLM"/>
    </source>
</evidence>
<dbReference type="SUPFAM" id="SSF81901">
    <property type="entry name" value="HCP-like"/>
    <property type="match status" value="1"/>
</dbReference>
<dbReference type="Gene3D" id="1.25.40.10">
    <property type="entry name" value="Tetratricopeptide repeat domain"/>
    <property type="match status" value="1"/>
</dbReference>
<dbReference type="Gene3D" id="3.30.70.1070">
    <property type="entry name" value="Sporulation related repeat"/>
    <property type="match status" value="1"/>
</dbReference>
<evidence type="ECO:0000313" key="2">
    <source>
        <dbReference type="EMBL" id="QEQ96304.1"/>
    </source>
</evidence>
<dbReference type="OrthoDB" id="6114904at2"/>
<dbReference type="InterPro" id="IPR006597">
    <property type="entry name" value="Sel1-like"/>
</dbReference>
<accession>A0A5P1R9J0</accession>
<dbReference type="PANTHER" id="PTHR45011:SF1">
    <property type="entry name" value="DAP3-BINDING CELL DEATH ENHANCER 1"/>
    <property type="match status" value="1"/>
</dbReference>
<dbReference type="RefSeq" id="WP_138988683.1">
    <property type="nucleotide sequence ID" value="NZ_CP043869.1"/>
</dbReference>
<protein>
    <recommendedName>
        <fullName evidence="4">SPOR domain-containing protein</fullName>
    </recommendedName>
</protein>
<dbReference type="Pfam" id="PF08238">
    <property type="entry name" value="Sel1"/>
    <property type="match status" value="4"/>
</dbReference>
<dbReference type="SMART" id="SM00671">
    <property type="entry name" value="SEL1"/>
    <property type="match status" value="4"/>
</dbReference>
<name>A0A5P1R9J0_9GAMM</name>
<dbReference type="PANTHER" id="PTHR45011">
    <property type="entry name" value="DAP3-BINDING CELL DEATH ENHANCER 1"/>
    <property type="match status" value="1"/>
</dbReference>
<dbReference type="EMBL" id="CP043869">
    <property type="protein sequence ID" value="QEQ96304.1"/>
    <property type="molecule type" value="Genomic_DNA"/>
</dbReference>
<organism evidence="2 3">
    <name type="scientific">Neptunomonas concharum</name>
    <dbReference type="NCBI Taxonomy" id="1031538"/>
    <lineage>
        <taxon>Bacteria</taxon>
        <taxon>Pseudomonadati</taxon>
        <taxon>Pseudomonadota</taxon>
        <taxon>Gammaproteobacteria</taxon>
        <taxon>Oceanospirillales</taxon>
        <taxon>Oceanospirillaceae</taxon>
        <taxon>Neptunomonas</taxon>
    </lineage>
</organism>
<evidence type="ECO:0000256" key="1">
    <source>
        <dbReference type="SAM" id="SignalP"/>
    </source>
</evidence>
<feature type="chain" id="PRO_5024818715" description="SPOR domain-containing protein" evidence="1">
    <location>
        <begin position="25"/>
        <end position="497"/>
    </location>
</feature>
<dbReference type="InterPro" id="IPR052748">
    <property type="entry name" value="ISR_Activator"/>
</dbReference>
<keyword evidence="3" id="KW-1185">Reference proteome</keyword>
<reference evidence="2 3" key="1">
    <citation type="journal article" date="2019" name="Biochem. Eng. J.">
        <title>Metabolic engineering of the marine bacteria Neptunomonas concharum for the production of acetoin and meso-2,3-butanediol from acetate.</title>
        <authorList>
            <person name="Li W."/>
            <person name="Pu N."/>
            <person name="Liu C.-X."/>
            <person name="Yuan Q.-P."/>
            <person name="Li Z.-J."/>
        </authorList>
    </citation>
    <scope>NUCLEOTIDE SEQUENCE [LARGE SCALE GENOMIC DNA]</scope>
    <source>
        <strain evidence="2 3">JCM17730</strain>
    </source>
</reference>
<proteinExistence type="predicted"/>
<sequence>MQSTFKTGFILFSSLLASSVYLSAAPYQEKQLTCRVDGSNSVIDSVDPAASFRLGLNYELGEGVKQDSTQAFDWYCNGALQKHGDSQLKVALMLLEGKGTSKDIPKGMHWLNRAANNSNHDAQLALGILLVDTDPVRSAVLFKRSAAAGNLYANHRLAELHYYGMGVPQDFAKAQELSELGVAEGFDKSRELLTRIRVRQQVVSNPPTPTVKAPAVETPPTIEAKGGNDIVAAADVPAEAPVVNSAGTIPVSSSVETEKSNNVLKSLLSVFPSLAGLSSTDKSKDQPQIEVTTSQAIPQLDEPEVVVSAVEGAAPVEVVEVTSELKPELKPESETAPLELGKSLQDQLVEAAAAEEKALKQETPSVREQRVEPVPVVESLATQKTAQPVSQPLDADQYRRGVDWISQQPEMRYAIQLVQASQVDGILKYIRKHGLEDKSYYIHALQDGEYRYILLYGDYPNNKTSKAVAKTLPDGVQKSGYWIRTFGDLRRSYVISR</sequence>
<dbReference type="AlphaFoldDB" id="A0A5P1R9J0"/>
<keyword evidence="1" id="KW-0732">Signal</keyword>
<feature type="signal peptide" evidence="1">
    <location>
        <begin position="1"/>
        <end position="24"/>
    </location>
</feature>
<gene>
    <name evidence="2" type="ORF">F0U83_06055</name>
</gene>
<dbReference type="InterPro" id="IPR011990">
    <property type="entry name" value="TPR-like_helical_dom_sf"/>
</dbReference>
<dbReference type="GO" id="GO:0042834">
    <property type="term" value="F:peptidoglycan binding"/>
    <property type="evidence" value="ECO:0007669"/>
    <property type="project" value="InterPro"/>
</dbReference>
<dbReference type="Proteomes" id="UP000324760">
    <property type="component" value="Chromosome"/>
</dbReference>
<dbReference type="InterPro" id="IPR036680">
    <property type="entry name" value="SPOR-like_sf"/>
</dbReference>